<keyword evidence="4" id="KW-1185">Reference proteome</keyword>
<dbReference type="OrthoDB" id="3712018at2"/>
<organism evidence="3 4">
    <name type="scientific">Flaviflexus salsibiostraticola</name>
    <dbReference type="NCBI Taxonomy" id="1282737"/>
    <lineage>
        <taxon>Bacteria</taxon>
        <taxon>Bacillati</taxon>
        <taxon>Actinomycetota</taxon>
        <taxon>Actinomycetes</taxon>
        <taxon>Actinomycetales</taxon>
        <taxon>Actinomycetaceae</taxon>
        <taxon>Flaviflexus</taxon>
    </lineage>
</organism>
<feature type="compositionally biased region" description="Basic and acidic residues" evidence="1">
    <location>
        <begin position="110"/>
        <end position="124"/>
    </location>
</feature>
<dbReference type="InterPro" id="IPR011033">
    <property type="entry name" value="PRC_barrel-like_sf"/>
</dbReference>
<dbReference type="Proteomes" id="UP000270021">
    <property type="component" value="Chromosome"/>
</dbReference>
<evidence type="ECO:0000313" key="3">
    <source>
        <dbReference type="EMBL" id="AZN30421.1"/>
    </source>
</evidence>
<dbReference type="Gene3D" id="3.90.50.10">
    <property type="entry name" value="Photosynthetic Reaction Center, subunit H, domain 2"/>
    <property type="match status" value="1"/>
</dbReference>
<dbReference type="GO" id="GO:0019684">
    <property type="term" value="P:photosynthesis, light reaction"/>
    <property type="evidence" value="ECO:0007669"/>
    <property type="project" value="InterPro"/>
</dbReference>
<protein>
    <submittedName>
        <fullName evidence="3">PRC-barrel domain containing protein</fullName>
    </submittedName>
</protein>
<dbReference type="KEGG" id="fsl:EJO69_08975"/>
<evidence type="ECO:0000256" key="1">
    <source>
        <dbReference type="SAM" id="MobiDB-lite"/>
    </source>
</evidence>
<reference evidence="3 4" key="1">
    <citation type="submission" date="2018-12" db="EMBL/GenBank/DDBJ databases">
        <title>Complete genome sequence of Flaviflexus salsibiostraticola KCTC 33148.</title>
        <authorList>
            <person name="Bae J.-W."/>
        </authorList>
    </citation>
    <scope>NUCLEOTIDE SEQUENCE [LARGE SCALE GENOMIC DNA]</scope>
    <source>
        <strain evidence="3 4">KCTC 33148</strain>
    </source>
</reference>
<evidence type="ECO:0000313" key="4">
    <source>
        <dbReference type="Proteomes" id="UP000270021"/>
    </source>
</evidence>
<proteinExistence type="predicted"/>
<feature type="region of interest" description="Disordered" evidence="1">
    <location>
        <begin position="101"/>
        <end position="181"/>
    </location>
</feature>
<dbReference type="InterPro" id="IPR027275">
    <property type="entry name" value="PRC-brl_dom"/>
</dbReference>
<dbReference type="Pfam" id="PF05239">
    <property type="entry name" value="PRC"/>
    <property type="match status" value="1"/>
</dbReference>
<dbReference type="RefSeq" id="WP_126041141.1">
    <property type="nucleotide sequence ID" value="NZ_CP034438.1"/>
</dbReference>
<sequence length="181" mass="19947">MNDVTSIDRLRDAVVFDANGDKVGKVEQVYLDATSSKPTFVTVRTGFFGMKETFVPLADARWSADGLTVPHEKSFIKDAPNIDADGPIDHSEERRIWDHYGLDYSGPDATGRDTPLDSPADRSGPRGHVGTTGAADRELSDRARLRRHTYPDQDSASRDETLLDRDATDRAVDGGADRRDL</sequence>
<dbReference type="AlphaFoldDB" id="A0A3Q8WUJ1"/>
<dbReference type="GO" id="GO:0030077">
    <property type="term" value="C:plasma membrane light-harvesting complex"/>
    <property type="evidence" value="ECO:0007669"/>
    <property type="project" value="InterPro"/>
</dbReference>
<name>A0A3Q8WUJ1_9ACTO</name>
<accession>A0A3Q8WUJ1</accession>
<feature type="compositionally biased region" description="Basic and acidic residues" evidence="1">
    <location>
        <begin position="135"/>
        <end position="181"/>
    </location>
</feature>
<evidence type="ECO:0000259" key="2">
    <source>
        <dbReference type="Pfam" id="PF05239"/>
    </source>
</evidence>
<feature type="domain" description="PRC-barrel" evidence="2">
    <location>
        <begin position="6"/>
        <end position="61"/>
    </location>
</feature>
<gene>
    <name evidence="3" type="ORF">EJO69_08975</name>
</gene>
<dbReference type="InterPro" id="IPR014747">
    <property type="entry name" value="Bac_photo_RC_H_C"/>
</dbReference>
<dbReference type="SUPFAM" id="SSF50346">
    <property type="entry name" value="PRC-barrel domain"/>
    <property type="match status" value="1"/>
</dbReference>
<dbReference type="EMBL" id="CP034438">
    <property type="protein sequence ID" value="AZN30421.1"/>
    <property type="molecule type" value="Genomic_DNA"/>
</dbReference>